<feature type="compositionally biased region" description="Basic and acidic residues" evidence="1">
    <location>
        <begin position="41"/>
        <end position="50"/>
    </location>
</feature>
<protein>
    <submittedName>
        <fullName evidence="2">Uncharacterized protein</fullName>
    </submittedName>
</protein>
<proteinExistence type="predicted"/>
<dbReference type="Proteomes" id="UP001629113">
    <property type="component" value="Unassembled WGS sequence"/>
</dbReference>
<accession>A0ABR4P8K4</accession>
<keyword evidence="3" id="KW-1185">Reference proteome</keyword>
<organism evidence="2 3">
    <name type="scientific">Phlyctema vagabunda</name>
    <dbReference type="NCBI Taxonomy" id="108571"/>
    <lineage>
        <taxon>Eukaryota</taxon>
        <taxon>Fungi</taxon>
        <taxon>Dikarya</taxon>
        <taxon>Ascomycota</taxon>
        <taxon>Pezizomycotina</taxon>
        <taxon>Leotiomycetes</taxon>
        <taxon>Helotiales</taxon>
        <taxon>Dermateaceae</taxon>
        <taxon>Phlyctema</taxon>
    </lineage>
</organism>
<sequence>MLNPIRSTARSQAIRASRPLIRSYATTAPDAGKPTTTTGAKVEEKVRDEEQATQPKKKKTMAEMDEELRAKLEARSGDGGASGLEYEGGKAVAMKRGVRDNMFRLI</sequence>
<evidence type="ECO:0000256" key="1">
    <source>
        <dbReference type="SAM" id="MobiDB-lite"/>
    </source>
</evidence>
<feature type="region of interest" description="Disordered" evidence="1">
    <location>
        <begin position="1"/>
        <end position="64"/>
    </location>
</feature>
<feature type="compositionally biased region" description="Polar residues" evidence="1">
    <location>
        <begin position="1"/>
        <end position="11"/>
    </location>
</feature>
<reference evidence="2 3" key="1">
    <citation type="submission" date="2024-06" db="EMBL/GenBank/DDBJ databases">
        <title>Complete genome of Phlyctema vagabunda strain 19-DSS-EL-015.</title>
        <authorList>
            <person name="Fiorenzani C."/>
        </authorList>
    </citation>
    <scope>NUCLEOTIDE SEQUENCE [LARGE SCALE GENOMIC DNA]</scope>
    <source>
        <strain evidence="2 3">19-DSS-EL-015</strain>
    </source>
</reference>
<name>A0ABR4P8K4_9HELO</name>
<dbReference type="EMBL" id="JBFCZG010000007">
    <property type="protein sequence ID" value="KAL3419643.1"/>
    <property type="molecule type" value="Genomic_DNA"/>
</dbReference>
<comment type="caution">
    <text evidence="2">The sequence shown here is derived from an EMBL/GenBank/DDBJ whole genome shotgun (WGS) entry which is preliminary data.</text>
</comment>
<evidence type="ECO:0000313" key="3">
    <source>
        <dbReference type="Proteomes" id="UP001629113"/>
    </source>
</evidence>
<evidence type="ECO:0000313" key="2">
    <source>
        <dbReference type="EMBL" id="KAL3419643.1"/>
    </source>
</evidence>
<gene>
    <name evidence="2" type="ORF">PVAG01_08141</name>
</gene>